<keyword evidence="5" id="KW-1185">Reference proteome</keyword>
<evidence type="ECO:0000313" key="4">
    <source>
        <dbReference type="EMBL" id="MFC4269570.1"/>
    </source>
</evidence>
<sequence>MEWNNIHRSFRLNDISFSSVNELIKYSEINFKEISFFLKEWFSDEDFIKVNTSGSTGKPKTIFLKKEYIINSAKATGSFFGLSKNTNALLCLPTKYIAGKLMVVRALILGWHLDVIFPSLHPLNNATNQYDFSAMTPMQVENSFYNLNTIKQLIVGGGVVSKSLEEKLQTLKTKVFATYGMTETITHIAVKKLNHKIYTPNYYQLLPGVEIYKDQRDCLLIKAPKITDDIIFTNDVVQLISDKQFNWLGRFDNVINSGGIKLQPEVIENKLSNVLTNRFFVTGFPDEYLGEKLVLIIEGKETKINFTKSNLTKYEVPKTIYFLDKFIETETGKVNRKQTKLLLEK</sequence>
<proteinExistence type="inferred from homology"/>
<comment type="similarity">
    <text evidence="1">Belongs to the ATP-dependent AMP-binding enzyme family.</text>
</comment>
<feature type="domain" description="AMP-dependent synthetase/ligase" evidence="3">
    <location>
        <begin position="52"/>
        <end position="212"/>
    </location>
</feature>
<dbReference type="Gene3D" id="3.40.50.12780">
    <property type="entry name" value="N-terminal domain of ligase-like"/>
    <property type="match status" value="1"/>
</dbReference>
<keyword evidence="2" id="KW-0436">Ligase</keyword>
<dbReference type="Proteomes" id="UP001595826">
    <property type="component" value="Unassembled WGS sequence"/>
</dbReference>
<gene>
    <name evidence="4" type="ORF">ACFOWD_11685</name>
</gene>
<dbReference type="PANTHER" id="PTHR43201">
    <property type="entry name" value="ACYL-COA SYNTHETASE"/>
    <property type="match status" value="1"/>
</dbReference>
<dbReference type="Gene3D" id="3.30.300.30">
    <property type="match status" value="1"/>
</dbReference>
<organism evidence="4 5">
    <name type="scientific">Polaribacter marinivivus</name>
    <dbReference type="NCBI Taxonomy" id="1524260"/>
    <lineage>
        <taxon>Bacteria</taxon>
        <taxon>Pseudomonadati</taxon>
        <taxon>Bacteroidota</taxon>
        <taxon>Flavobacteriia</taxon>
        <taxon>Flavobacteriales</taxon>
        <taxon>Flavobacteriaceae</taxon>
    </lineage>
</organism>
<dbReference type="EMBL" id="JBHSCY010000002">
    <property type="protein sequence ID" value="MFC4269570.1"/>
    <property type="molecule type" value="Genomic_DNA"/>
</dbReference>
<accession>A0ABV8RAS4</accession>
<evidence type="ECO:0000256" key="1">
    <source>
        <dbReference type="ARBA" id="ARBA00006432"/>
    </source>
</evidence>
<dbReference type="InterPro" id="IPR045851">
    <property type="entry name" value="AMP-bd_C_sf"/>
</dbReference>
<dbReference type="PANTHER" id="PTHR43201:SF5">
    <property type="entry name" value="MEDIUM-CHAIN ACYL-COA LIGASE ACSF2, MITOCHONDRIAL"/>
    <property type="match status" value="1"/>
</dbReference>
<reference evidence="5" key="1">
    <citation type="journal article" date="2019" name="Int. J. Syst. Evol. Microbiol.">
        <title>The Global Catalogue of Microorganisms (GCM) 10K type strain sequencing project: providing services to taxonomists for standard genome sequencing and annotation.</title>
        <authorList>
            <consortium name="The Broad Institute Genomics Platform"/>
            <consortium name="The Broad Institute Genome Sequencing Center for Infectious Disease"/>
            <person name="Wu L."/>
            <person name="Ma J."/>
        </authorList>
    </citation>
    <scope>NUCLEOTIDE SEQUENCE [LARGE SCALE GENOMIC DNA]</scope>
    <source>
        <strain evidence="5">CECT 8655</strain>
    </source>
</reference>
<name>A0ABV8RAS4_9FLAO</name>
<dbReference type="InterPro" id="IPR042099">
    <property type="entry name" value="ANL_N_sf"/>
</dbReference>
<evidence type="ECO:0000256" key="2">
    <source>
        <dbReference type="ARBA" id="ARBA00022598"/>
    </source>
</evidence>
<evidence type="ECO:0000313" key="5">
    <source>
        <dbReference type="Proteomes" id="UP001595826"/>
    </source>
</evidence>
<dbReference type="SUPFAM" id="SSF56801">
    <property type="entry name" value="Acetyl-CoA synthetase-like"/>
    <property type="match status" value="1"/>
</dbReference>
<evidence type="ECO:0000259" key="3">
    <source>
        <dbReference type="Pfam" id="PF00501"/>
    </source>
</evidence>
<dbReference type="InterPro" id="IPR000873">
    <property type="entry name" value="AMP-dep_synth/lig_dom"/>
</dbReference>
<dbReference type="Pfam" id="PF00501">
    <property type="entry name" value="AMP-binding"/>
    <property type="match status" value="1"/>
</dbReference>
<dbReference type="RefSeq" id="WP_377410754.1">
    <property type="nucleotide sequence ID" value="NZ_JBHSCY010000002.1"/>
</dbReference>
<comment type="caution">
    <text evidence="4">The sequence shown here is derived from an EMBL/GenBank/DDBJ whole genome shotgun (WGS) entry which is preliminary data.</text>
</comment>
<protein>
    <submittedName>
        <fullName evidence="4">AMP-binding protein</fullName>
    </submittedName>
</protein>